<feature type="non-terminal residue" evidence="1">
    <location>
        <position position="82"/>
    </location>
</feature>
<proteinExistence type="predicted"/>
<evidence type="ECO:0000313" key="1">
    <source>
        <dbReference type="EMBL" id="KAA6376130.1"/>
    </source>
</evidence>
<evidence type="ECO:0000313" key="2">
    <source>
        <dbReference type="Proteomes" id="UP000324800"/>
    </source>
</evidence>
<accession>A0A5J4V177</accession>
<sequence length="82" mass="9092">MCICGVEFVKPTISQVKSLILLVAGCAKHRRSATDSHMNHFLELAKKLQRELRRAAPMEELLGQAGRPLSQSYRLTCSAASH</sequence>
<protein>
    <submittedName>
        <fullName evidence="1">Uncharacterized protein</fullName>
    </submittedName>
</protein>
<gene>
    <name evidence="1" type="ORF">EZS28_028341</name>
</gene>
<comment type="caution">
    <text evidence="1">The sequence shown here is derived from an EMBL/GenBank/DDBJ whole genome shotgun (WGS) entry which is preliminary data.</text>
</comment>
<name>A0A5J4V177_9EUKA</name>
<reference evidence="1 2" key="1">
    <citation type="submission" date="2019-03" db="EMBL/GenBank/DDBJ databases">
        <title>Single cell metagenomics reveals metabolic interactions within the superorganism composed of flagellate Streblomastix strix and complex community of Bacteroidetes bacteria on its surface.</title>
        <authorList>
            <person name="Treitli S.C."/>
            <person name="Kolisko M."/>
            <person name="Husnik F."/>
            <person name="Keeling P."/>
            <person name="Hampl V."/>
        </authorList>
    </citation>
    <scope>NUCLEOTIDE SEQUENCE [LARGE SCALE GENOMIC DNA]</scope>
    <source>
        <strain evidence="1">ST1C</strain>
    </source>
</reference>
<dbReference type="EMBL" id="SNRW01010738">
    <property type="protein sequence ID" value="KAA6376130.1"/>
    <property type="molecule type" value="Genomic_DNA"/>
</dbReference>
<dbReference type="AlphaFoldDB" id="A0A5J4V177"/>
<organism evidence="1 2">
    <name type="scientific">Streblomastix strix</name>
    <dbReference type="NCBI Taxonomy" id="222440"/>
    <lineage>
        <taxon>Eukaryota</taxon>
        <taxon>Metamonada</taxon>
        <taxon>Preaxostyla</taxon>
        <taxon>Oxymonadida</taxon>
        <taxon>Streblomastigidae</taxon>
        <taxon>Streblomastix</taxon>
    </lineage>
</organism>
<dbReference type="Proteomes" id="UP000324800">
    <property type="component" value="Unassembled WGS sequence"/>
</dbReference>